<name>A0A9P5XXR8_9AGAR</name>
<dbReference type="GO" id="GO:0071932">
    <property type="term" value="P:replication fork reversal"/>
    <property type="evidence" value="ECO:0007669"/>
    <property type="project" value="TreeGrafter"/>
</dbReference>
<protein>
    <recommendedName>
        <fullName evidence="3">ATP-dependent DNA helicase</fullName>
    </recommendedName>
</protein>
<evidence type="ECO:0008006" key="3">
    <source>
        <dbReference type="Google" id="ProtNLM"/>
    </source>
</evidence>
<dbReference type="GO" id="GO:0005739">
    <property type="term" value="C:mitochondrion"/>
    <property type="evidence" value="ECO:0007669"/>
    <property type="project" value="TreeGrafter"/>
</dbReference>
<organism evidence="1 2">
    <name type="scientific">Collybia nuda</name>
    <dbReference type="NCBI Taxonomy" id="64659"/>
    <lineage>
        <taxon>Eukaryota</taxon>
        <taxon>Fungi</taxon>
        <taxon>Dikarya</taxon>
        <taxon>Basidiomycota</taxon>
        <taxon>Agaricomycotina</taxon>
        <taxon>Agaricomycetes</taxon>
        <taxon>Agaricomycetidae</taxon>
        <taxon>Agaricales</taxon>
        <taxon>Tricholomatineae</taxon>
        <taxon>Clitocybaceae</taxon>
        <taxon>Collybia</taxon>
    </lineage>
</organism>
<evidence type="ECO:0000313" key="1">
    <source>
        <dbReference type="EMBL" id="KAF9458730.1"/>
    </source>
</evidence>
<dbReference type="GO" id="GO:0000723">
    <property type="term" value="P:telomere maintenance"/>
    <property type="evidence" value="ECO:0007669"/>
    <property type="project" value="TreeGrafter"/>
</dbReference>
<dbReference type="EMBL" id="MU150332">
    <property type="protein sequence ID" value="KAF9458730.1"/>
    <property type="molecule type" value="Genomic_DNA"/>
</dbReference>
<accession>A0A9P5XXR8</accession>
<evidence type="ECO:0000313" key="2">
    <source>
        <dbReference type="Proteomes" id="UP000807353"/>
    </source>
</evidence>
<dbReference type="SUPFAM" id="SSF52540">
    <property type="entry name" value="P-loop containing nucleoside triphosphate hydrolases"/>
    <property type="match status" value="1"/>
</dbReference>
<dbReference type="GO" id="GO:0043596">
    <property type="term" value="C:nuclear replication fork"/>
    <property type="evidence" value="ECO:0007669"/>
    <property type="project" value="TreeGrafter"/>
</dbReference>
<dbReference type="PANTHER" id="PTHR23274:SF11">
    <property type="entry name" value="ATP-DEPENDENT DNA HELICASE PIF1"/>
    <property type="match status" value="1"/>
</dbReference>
<dbReference type="AlphaFoldDB" id="A0A9P5XXR8"/>
<dbReference type="GO" id="GO:0003697">
    <property type="term" value="F:single-stranded DNA binding"/>
    <property type="evidence" value="ECO:0007669"/>
    <property type="project" value="TreeGrafter"/>
</dbReference>
<dbReference type="PANTHER" id="PTHR23274">
    <property type="entry name" value="DNA HELICASE-RELATED"/>
    <property type="match status" value="1"/>
</dbReference>
<proteinExistence type="predicted"/>
<sequence>MLIQNVEQGVLVNGSVGKIVEFLTTHEAIARHIAIATLPQTGNSFNVPSESLHLELPPSFSIRPINNNVFGRKEKWPMVQFPNGRELLCAPLAFSIQGFKGNIEAHRLQVPLILAWALSIHKSQGQTLARVKVDLGQIFEKGQG</sequence>
<keyword evidence="2" id="KW-1185">Reference proteome</keyword>
<feature type="non-terminal residue" evidence="1">
    <location>
        <position position="144"/>
    </location>
</feature>
<dbReference type="InterPro" id="IPR027417">
    <property type="entry name" value="P-loop_NTPase"/>
</dbReference>
<comment type="caution">
    <text evidence="1">The sequence shown here is derived from an EMBL/GenBank/DDBJ whole genome shotgun (WGS) entry which is preliminary data.</text>
</comment>
<dbReference type="CDD" id="cd18809">
    <property type="entry name" value="SF1_C_RecD"/>
    <property type="match status" value="1"/>
</dbReference>
<dbReference type="Proteomes" id="UP000807353">
    <property type="component" value="Unassembled WGS sequence"/>
</dbReference>
<dbReference type="OrthoDB" id="432234at2759"/>
<gene>
    <name evidence="1" type="ORF">BDZ94DRAFT_1269898</name>
</gene>
<reference evidence="1" key="1">
    <citation type="submission" date="2020-11" db="EMBL/GenBank/DDBJ databases">
        <authorList>
            <consortium name="DOE Joint Genome Institute"/>
            <person name="Ahrendt S."/>
            <person name="Riley R."/>
            <person name="Andreopoulos W."/>
            <person name="Labutti K."/>
            <person name="Pangilinan J."/>
            <person name="Ruiz-Duenas F.J."/>
            <person name="Barrasa J.M."/>
            <person name="Sanchez-Garcia M."/>
            <person name="Camarero S."/>
            <person name="Miyauchi S."/>
            <person name="Serrano A."/>
            <person name="Linde D."/>
            <person name="Babiker R."/>
            <person name="Drula E."/>
            <person name="Ayuso-Fernandez I."/>
            <person name="Pacheco R."/>
            <person name="Padilla G."/>
            <person name="Ferreira P."/>
            <person name="Barriuso J."/>
            <person name="Kellner H."/>
            <person name="Castanera R."/>
            <person name="Alfaro M."/>
            <person name="Ramirez L."/>
            <person name="Pisabarro A.G."/>
            <person name="Kuo A."/>
            <person name="Tritt A."/>
            <person name="Lipzen A."/>
            <person name="He G."/>
            <person name="Yan M."/>
            <person name="Ng V."/>
            <person name="Cullen D."/>
            <person name="Martin F."/>
            <person name="Rosso M.-N."/>
            <person name="Henrissat B."/>
            <person name="Hibbett D."/>
            <person name="Martinez A.T."/>
            <person name="Grigoriev I.V."/>
        </authorList>
    </citation>
    <scope>NUCLEOTIDE SEQUENCE</scope>
    <source>
        <strain evidence="1">CBS 247.69</strain>
    </source>
</reference>